<dbReference type="AlphaFoldDB" id="A0AAD9LPV3"/>
<name>A0AAD9LPV3_9STRA</name>
<evidence type="ECO:0000313" key="3">
    <source>
        <dbReference type="Proteomes" id="UP001259832"/>
    </source>
</evidence>
<gene>
    <name evidence="2" type="ORF">P3T76_003958</name>
</gene>
<sequence>MEKRKKSTKRKTGDTLSTVASTLSADANARQVTRAEFMELTAAVTQLKKDSLRHQAAESQLASDLEFTSAQIAANKTAMGTLAELVIEKTSGIEQQGVTQLQTLQVESEQRLTDVQLALERLEFRLRHQTRDCQALTEQVERHQELMRTMRAQLGQTQLLVEKQQEHAKTFMETVEYTVSTLDSKSTDAAADSAQKLEAFQQRMIDYVKKLDTDTQEPLKALERQLRDVEIKGKRQTALYQQALDELVEMRQALYELESLKALVEREHEFREHTRKEDFQRFQSVERKISKIVTLVERGAEKTEVKRLVSRLESNVKVRVEAVLEVRAAAESKYPGPTYLHNVAVGVVGLGGATARPS</sequence>
<evidence type="ECO:0000256" key="1">
    <source>
        <dbReference type="SAM" id="Coils"/>
    </source>
</evidence>
<dbReference type="EMBL" id="JASMQC010000006">
    <property type="protein sequence ID" value="KAK1944046.1"/>
    <property type="molecule type" value="Genomic_DNA"/>
</dbReference>
<evidence type="ECO:0000313" key="2">
    <source>
        <dbReference type="EMBL" id="KAK1944046.1"/>
    </source>
</evidence>
<accession>A0AAD9LPV3</accession>
<dbReference type="Proteomes" id="UP001259832">
    <property type="component" value="Unassembled WGS sequence"/>
</dbReference>
<protein>
    <submittedName>
        <fullName evidence="2">Uncharacterized protein</fullName>
    </submittedName>
</protein>
<proteinExistence type="predicted"/>
<keyword evidence="1" id="KW-0175">Coiled coil</keyword>
<comment type="caution">
    <text evidence="2">The sequence shown here is derived from an EMBL/GenBank/DDBJ whole genome shotgun (WGS) entry which is preliminary data.</text>
</comment>
<organism evidence="2 3">
    <name type="scientific">Phytophthora citrophthora</name>
    <dbReference type="NCBI Taxonomy" id="4793"/>
    <lineage>
        <taxon>Eukaryota</taxon>
        <taxon>Sar</taxon>
        <taxon>Stramenopiles</taxon>
        <taxon>Oomycota</taxon>
        <taxon>Peronosporomycetes</taxon>
        <taxon>Peronosporales</taxon>
        <taxon>Peronosporaceae</taxon>
        <taxon>Phytophthora</taxon>
    </lineage>
</organism>
<keyword evidence="3" id="KW-1185">Reference proteome</keyword>
<feature type="coiled-coil region" evidence="1">
    <location>
        <begin position="119"/>
        <end position="153"/>
    </location>
</feature>
<reference evidence="2" key="1">
    <citation type="submission" date="2023-08" db="EMBL/GenBank/DDBJ databases">
        <title>Reference Genome Resource for the Citrus Pathogen Phytophthora citrophthora.</title>
        <authorList>
            <person name="Moller H."/>
            <person name="Coetzee B."/>
            <person name="Rose L.J."/>
            <person name="Van Niekerk J.M."/>
        </authorList>
    </citation>
    <scope>NUCLEOTIDE SEQUENCE</scope>
    <source>
        <strain evidence="2">STE-U-9442</strain>
    </source>
</reference>
<feature type="coiled-coil region" evidence="1">
    <location>
        <begin position="219"/>
        <end position="260"/>
    </location>
</feature>